<protein>
    <submittedName>
        <fullName evidence="1">Uncharacterized protein</fullName>
    </submittedName>
</protein>
<accession>A0ACC1QD57</accession>
<name>A0ACC1QD57_9HYPO</name>
<reference evidence="1" key="1">
    <citation type="submission" date="2022-07" db="EMBL/GenBank/DDBJ databases">
        <title>Genome Sequence of Lecanicillium saksenae.</title>
        <authorList>
            <person name="Buettner E."/>
        </authorList>
    </citation>
    <scope>NUCLEOTIDE SEQUENCE</scope>
    <source>
        <strain evidence="1">VT-O1</strain>
    </source>
</reference>
<comment type="caution">
    <text evidence="1">The sequence shown here is derived from an EMBL/GenBank/DDBJ whole genome shotgun (WGS) entry which is preliminary data.</text>
</comment>
<sequence>MDALPDMASLRLDSPARLDSLPVGVLRSVFQHLNTAQSLGRLARVSKALKDIVEHHGWNVFVRNHYGHLDLPPGNWKTVAKRLTWQTRAWERRALLLSSLVSPKKLAPQSSRGGRGRGGRGGRGGRSARPAQTFPPSVFVDASSHMMGKSEEELVAWGIGEDVVLRWREIRFSAPKKEKWTKVVGEMSGFKAGLDDVSALALIPDAEIDKTVMMLVGRASGYLQLISTHQSDMGRTIAWLQPESTEDEPSGGQNDIQHIDINQFSATIATKDCVLFYALPEQWPDPEDLDLDESGNAAEYVIHPTEMLDIKQMEDSSDFRQIRQVRQMPNGDVALSLSGAAEPLRYLARTPAGTVITNAAKMEASARCTSSYIYTDRQTQTSRCVLPLDTTSLPGGSQNTVLSSYDDGTIRLQDMRTPSAVDTIYQDHFELTTPTGPLLADGTQRFIAGSARTSVVKIFDYRWTKSYHYTDAMPCSKSPLGPTPKPLTWASTPSNNRRERCCYTSGKECARHMLAKTDFYRPNCNIYLPNIYQDKSPVYSLARASATSPNVYAGLSGELVTMSLRDQVAAEKETVFMQKRTRKALAGYTYHEALTSLVETGDGIALNDISESQRVPAVRKHGRDPAQVAAYEFSRLDEWLM</sequence>
<gene>
    <name evidence="1" type="ORF">NLG97_g10539</name>
</gene>
<dbReference type="EMBL" id="JANAKD010002696">
    <property type="protein sequence ID" value="KAJ3473059.1"/>
    <property type="molecule type" value="Genomic_DNA"/>
</dbReference>
<organism evidence="1 2">
    <name type="scientific">Lecanicillium saksenae</name>
    <dbReference type="NCBI Taxonomy" id="468837"/>
    <lineage>
        <taxon>Eukaryota</taxon>
        <taxon>Fungi</taxon>
        <taxon>Dikarya</taxon>
        <taxon>Ascomycota</taxon>
        <taxon>Pezizomycotina</taxon>
        <taxon>Sordariomycetes</taxon>
        <taxon>Hypocreomycetidae</taxon>
        <taxon>Hypocreales</taxon>
        <taxon>Cordycipitaceae</taxon>
        <taxon>Lecanicillium</taxon>
    </lineage>
</organism>
<dbReference type="Proteomes" id="UP001148737">
    <property type="component" value="Unassembled WGS sequence"/>
</dbReference>
<keyword evidence="2" id="KW-1185">Reference proteome</keyword>
<proteinExistence type="predicted"/>
<evidence type="ECO:0000313" key="2">
    <source>
        <dbReference type="Proteomes" id="UP001148737"/>
    </source>
</evidence>
<evidence type="ECO:0000313" key="1">
    <source>
        <dbReference type="EMBL" id="KAJ3473059.1"/>
    </source>
</evidence>